<dbReference type="Gene3D" id="3.40.50.300">
    <property type="entry name" value="P-loop containing nucleotide triphosphate hydrolases"/>
    <property type="match status" value="2"/>
</dbReference>
<dbReference type="PANTHER" id="PTHR11070">
    <property type="entry name" value="UVRD / RECB / PCRA DNA HELICASE FAMILY MEMBER"/>
    <property type="match status" value="1"/>
</dbReference>
<evidence type="ECO:0000259" key="9">
    <source>
        <dbReference type="PROSITE" id="PS51198"/>
    </source>
</evidence>
<reference evidence="10" key="1">
    <citation type="journal article" date="2020" name="Nature">
        <title>Giant virus diversity and host interactions through global metagenomics.</title>
        <authorList>
            <person name="Schulz F."/>
            <person name="Roux S."/>
            <person name="Paez-Espino D."/>
            <person name="Jungbluth S."/>
            <person name="Walsh D.A."/>
            <person name="Denef V.J."/>
            <person name="McMahon K.D."/>
            <person name="Konstantinidis K.T."/>
            <person name="Eloe-Fadrosh E.A."/>
            <person name="Kyrpides N.C."/>
            <person name="Woyke T."/>
        </authorList>
    </citation>
    <scope>NUCLEOTIDE SEQUENCE</scope>
    <source>
        <strain evidence="10">GVMAG-M-3300023179-4</strain>
    </source>
</reference>
<dbReference type="CDD" id="cd18807">
    <property type="entry name" value="SF1_C_UvrD"/>
    <property type="match status" value="1"/>
</dbReference>
<dbReference type="SUPFAM" id="SSF52540">
    <property type="entry name" value="P-loop containing nucleoside triphosphate hydrolases"/>
    <property type="match status" value="1"/>
</dbReference>
<evidence type="ECO:0000256" key="1">
    <source>
        <dbReference type="ARBA" id="ARBA00022741"/>
    </source>
</evidence>
<dbReference type="InterPro" id="IPR014017">
    <property type="entry name" value="DNA_helicase_UvrD-like_C"/>
</dbReference>
<dbReference type="CDD" id="cd17932">
    <property type="entry name" value="DEXQc_UvrD"/>
    <property type="match status" value="1"/>
</dbReference>
<dbReference type="InterPro" id="IPR014016">
    <property type="entry name" value="UvrD-like_ATP-bd"/>
</dbReference>
<keyword evidence="3" id="KW-0347">Helicase</keyword>
<evidence type="ECO:0000256" key="8">
    <source>
        <dbReference type="ARBA" id="ARBA00048988"/>
    </source>
</evidence>
<organism evidence="10">
    <name type="scientific">viral metagenome</name>
    <dbReference type="NCBI Taxonomy" id="1070528"/>
    <lineage>
        <taxon>unclassified sequences</taxon>
        <taxon>metagenomes</taxon>
        <taxon>organismal metagenomes</taxon>
    </lineage>
</organism>
<keyword evidence="5" id="KW-0413">Isomerase</keyword>
<proteinExistence type="predicted"/>
<feature type="domain" description="UvrD-like helicase ATP-binding" evidence="9">
    <location>
        <begin position="2"/>
        <end position="202"/>
    </location>
</feature>
<dbReference type="Pfam" id="PF13361">
    <property type="entry name" value="UvrD_C"/>
    <property type="match status" value="2"/>
</dbReference>
<dbReference type="EMBL" id="MN739845">
    <property type="protein sequence ID" value="QHT74254.1"/>
    <property type="molecule type" value="Genomic_DNA"/>
</dbReference>
<comment type="catalytic activity">
    <reaction evidence="6">
        <text>Couples ATP hydrolysis with the unwinding of duplex DNA by translocating in the 3'-5' direction.</text>
        <dbReference type="EC" id="5.6.2.4"/>
    </reaction>
</comment>
<evidence type="ECO:0000256" key="3">
    <source>
        <dbReference type="ARBA" id="ARBA00022806"/>
    </source>
</evidence>
<dbReference type="InterPro" id="IPR027417">
    <property type="entry name" value="P-loop_NTPase"/>
</dbReference>
<protein>
    <recommendedName>
        <fullName evidence="7">DNA 3'-5' helicase</fullName>
        <ecNumber evidence="7">5.6.2.4</ecNumber>
    </recommendedName>
</protein>
<sequence>MELSEEQKQIINAPIDKNIRIIASAGSGKTTTLINRILYLIKNHNLHLHEIILTTFTREASEIMKNKIKNNIHLFYNFMCGTIDAIARKILHINNILDENTQLTSVSEYIHRVINFSKTDNGIKYFKKFKYIFIDEYQDIDYYQHVFFKRLHQLGLIITVVGDDSQNIYSFRQSDINYLIKFNEYFSVNNETFSLTRNYRSTNQIIELANQSIKINKNRLEKTMIGTNKNGIKPMVIKSNWNNYDTLILTSILKKIKMYPLHEIAILSRNNFLLLKVENILYKYGIANVLLRDDDIKVNKKENHITLSTIHKSKGLEFDLVYIIGCDDSFFPRMKDFLRIEEERRLFYVATTRAKSRLYYFYLSDYVTRFLTEIPNELLNWENAKEEDKKLSDVEMIEYKTGITQIIKNLRGEDYIRLRNKGILPNIRFDKSTIDYSIYPNEFKWTKFVKKENLYTEYGNYFDTILTRFILEETTKTIYDKSAIKILNNIQLDKDQINLIKKYKYNFIYNFSKIIQNIDNFDDTTLIKNDETKKCIKLIEPNDKKLIINFIDYLKKNIKGFGNGSIEDLFLSRFNYDQSKIKDINDSYIKFTNPDIKTIDILIDVFNISKCNSLVENRLRMLYVNILEENIDDYQLLIRLMKDNFLPWILKHKHIECKKYINYDIYNGECDLICDDILIDYKCSENNFIQIEWIIQLLCYTHMLQDENYNINKIAIFNILSGKLFMADISKWKRGKELFDYLINLQEKLMVKDYKLEPELIDSEENIFNIKFENINLIPFID</sequence>
<dbReference type="InterPro" id="IPR000212">
    <property type="entry name" value="DNA_helicase_UvrD/REP"/>
</dbReference>
<dbReference type="PANTHER" id="PTHR11070:SF2">
    <property type="entry name" value="ATP-DEPENDENT DNA HELICASE SRS2"/>
    <property type="match status" value="1"/>
</dbReference>
<accession>A0A6C0H128</accession>
<dbReference type="GO" id="GO:0043138">
    <property type="term" value="F:3'-5' DNA helicase activity"/>
    <property type="evidence" value="ECO:0007669"/>
    <property type="project" value="UniProtKB-EC"/>
</dbReference>
<dbReference type="AlphaFoldDB" id="A0A6C0H128"/>
<evidence type="ECO:0000256" key="6">
    <source>
        <dbReference type="ARBA" id="ARBA00034617"/>
    </source>
</evidence>
<keyword evidence="1" id="KW-0547">Nucleotide-binding</keyword>
<dbReference type="GO" id="GO:0016787">
    <property type="term" value="F:hydrolase activity"/>
    <property type="evidence" value="ECO:0007669"/>
    <property type="project" value="UniProtKB-KW"/>
</dbReference>
<keyword evidence="4" id="KW-0067">ATP-binding</keyword>
<dbReference type="GO" id="GO:0000725">
    <property type="term" value="P:recombinational repair"/>
    <property type="evidence" value="ECO:0007669"/>
    <property type="project" value="TreeGrafter"/>
</dbReference>
<dbReference type="Pfam" id="PF00580">
    <property type="entry name" value="UvrD-helicase"/>
    <property type="match status" value="2"/>
</dbReference>
<keyword evidence="2" id="KW-0378">Hydrolase</keyword>
<comment type="catalytic activity">
    <reaction evidence="8">
        <text>ATP + H2O = ADP + phosphate + H(+)</text>
        <dbReference type="Rhea" id="RHEA:13065"/>
        <dbReference type="ChEBI" id="CHEBI:15377"/>
        <dbReference type="ChEBI" id="CHEBI:15378"/>
        <dbReference type="ChEBI" id="CHEBI:30616"/>
        <dbReference type="ChEBI" id="CHEBI:43474"/>
        <dbReference type="ChEBI" id="CHEBI:456216"/>
        <dbReference type="EC" id="5.6.2.4"/>
    </reaction>
</comment>
<dbReference type="GO" id="GO:0005524">
    <property type="term" value="F:ATP binding"/>
    <property type="evidence" value="ECO:0007669"/>
    <property type="project" value="UniProtKB-KW"/>
</dbReference>
<dbReference type="EC" id="5.6.2.4" evidence="7"/>
<name>A0A6C0H128_9ZZZZ</name>
<dbReference type="GO" id="GO:0003677">
    <property type="term" value="F:DNA binding"/>
    <property type="evidence" value="ECO:0007669"/>
    <property type="project" value="InterPro"/>
</dbReference>
<dbReference type="PROSITE" id="PS51198">
    <property type="entry name" value="UVRD_HELICASE_ATP_BIND"/>
    <property type="match status" value="1"/>
</dbReference>
<evidence type="ECO:0000256" key="4">
    <source>
        <dbReference type="ARBA" id="ARBA00022840"/>
    </source>
</evidence>
<evidence type="ECO:0000256" key="2">
    <source>
        <dbReference type="ARBA" id="ARBA00022801"/>
    </source>
</evidence>
<evidence type="ECO:0000313" key="10">
    <source>
        <dbReference type="EMBL" id="QHT74254.1"/>
    </source>
</evidence>
<evidence type="ECO:0000256" key="5">
    <source>
        <dbReference type="ARBA" id="ARBA00023235"/>
    </source>
</evidence>
<evidence type="ECO:0000256" key="7">
    <source>
        <dbReference type="ARBA" id="ARBA00034808"/>
    </source>
</evidence>